<evidence type="ECO:0000259" key="4">
    <source>
        <dbReference type="SMART" id="SM00993"/>
    </source>
</evidence>
<proteinExistence type="inferred from homology"/>
<accession>A0A3M7QBK0</accession>
<dbReference type="AlphaFoldDB" id="A0A3M7QBK0"/>
<protein>
    <recommendedName>
        <fullName evidence="2">Vacuolar protein sorting-associated protein 72 homolog</fullName>
    </recommendedName>
</protein>
<evidence type="ECO:0000256" key="3">
    <source>
        <dbReference type="SAM" id="MobiDB-lite"/>
    </source>
</evidence>
<dbReference type="Proteomes" id="UP000276133">
    <property type="component" value="Unassembled WGS sequence"/>
</dbReference>
<keyword evidence="6" id="KW-1185">Reference proteome</keyword>
<feature type="region of interest" description="Disordered" evidence="3">
    <location>
        <begin position="119"/>
        <end position="155"/>
    </location>
</feature>
<comment type="caution">
    <text evidence="5">The sequence shown here is derived from an EMBL/GenBank/DDBJ whole genome shotgun (WGS) entry which is preliminary data.</text>
</comment>
<evidence type="ECO:0000313" key="6">
    <source>
        <dbReference type="Proteomes" id="UP000276133"/>
    </source>
</evidence>
<dbReference type="STRING" id="10195.A0A3M7QBK0"/>
<gene>
    <name evidence="5" type="ORF">BpHYR1_003127</name>
</gene>
<dbReference type="InterPro" id="IPR013272">
    <property type="entry name" value="Vps72/YL1_C"/>
</dbReference>
<dbReference type="InterPro" id="IPR046757">
    <property type="entry name" value="YL1_N"/>
</dbReference>
<evidence type="ECO:0000313" key="5">
    <source>
        <dbReference type="EMBL" id="RNA08325.1"/>
    </source>
</evidence>
<dbReference type="Pfam" id="PF08265">
    <property type="entry name" value="YL1_C"/>
    <property type="match status" value="1"/>
</dbReference>
<dbReference type="PANTHER" id="PTHR13275:SF4">
    <property type="entry name" value="VACUOLAR PROTEIN SORTING-ASSOCIATED PROTEIN 72 HOMOLOG"/>
    <property type="match status" value="1"/>
</dbReference>
<reference evidence="5 6" key="1">
    <citation type="journal article" date="2018" name="Sci. Rep.">
        <title>Genomic signatures of local adaptation to the degree of environmental predictability in rotifers.</title>
        <authorList>
            <person name="Franch-Gras L."/>
            <person name="Hahn C."/>
            <person name="Garcia-Roger E.M."/>
            <person name="Carmona M.J."/>
            <person name="Serra M."/>
            <person name="Gomez A."/>
        </authorList>
    </citation>
    <scope>NUCLEOTIDE SEQUENCE [LARGE SCALE GENOMIC DNA]</scope>
    <source>
        <strain evidence="5">HYR1</strain>
    </source>
</reference>
<feature type="compositionally biased region" description="Acidic residues" evidence="3">
    <location>
        <begin position="39"/>
        <end position="79"/>
    </location>
</feature>
<feature type="region of interest" description="Disordered" evidence="3">
    <location>
        <begin position="36"/>
        <end position="102"/>
    </location>
</feature>
<dbReference type="GO" id="GO:0005634">
    <property type="term" value="C:nucleus"/>
    <property type="evidence" value="ECO:0007669"/>
    <property type="project" value="TreeGrafter"/>
</dbReference>
<sequence length="294" mass="34238">MSLVTSRERRRNAGSKMAQLLNQEEEDDFYKTAYGGFNEAEDDQEFEAQESDFEEDFVDSDFDMDENEEPENEMDADENEDKKQKRHKRGVVTKAYKEPLTKKPVERKTIKTEHVPEAVTRDNKSVRSSTARKREELIQRQEEREAAKRHKTRKTASVDMEYRRLTQQELLEEAKITEQINLASLDAYQKMELEKKKKTVNKSSIKGPIIRYHSVAMPMLDESGSKQSRNFLTFTDEASLHQIFPNKKPQQIDINLKICPITGLAAKYFDPLTKTPYATLAAFKILRERFANDN</sequence>
<dbReference type="SMART" id="SM00993">
    <property type="entry name" value="YL1_C"/>
    <property type="match status" value="1"/>
</dbReference>
<organism evidence="5 6">
    <name type="scientific">Brachionus plicatilis</name>
    <name type="common">Marine rotifer</name>
    <name type="synonym">Brachionus muelleri</name>
    <dbReference type="NCBI Taxonomy" id="10195"/>
    <lineage>
        <taxon>Eukaryota</taxon>
        <taxon>Metazoa</taxon>
        <taxon>Spiralia</taxon>
        <taxon>Gnathifera</taxon>
        <taxon>Rotifera</taxon>
        <taxon>Eurotatoria</taxon>
        <taxon>Monogononta</taxon>
        <taxon>Pseudotrocha</taxon>
        <taxon>Ploima</taxon>
        <taxon>Brachionidae</taxon>
        <taxon>Brachionus</taxon>
    </lineage>
</organism>
<dbReference type="EMBL" id="REGN01006777">
    <property type="protein sequence ID" value="RNA08325.1"/>
    <property type="molecule type" value="Genomic_DNA"/>
</dbReference>
<dbReference type="PANTHER" id="PTHR13275">
    <property type="entry name" value="YL-1 PROTEIN TRANSCRIPTION FACTOR-LIKE 1"/>
    <property type="match status" value="1"/>
</dbReference>
<comment type="similarity">
    <text evidence="1">Belongs to the VPS72/YL1 family.</text>
</comment>
<evidence type="ECO:0000256" key="2">
    <source>
        <dbReference type="ARBA" id="ARBA00020000"/>
    </source>
</evidence>
<evidence type="ECO:0000256" key="1">
    <source>
        <dbReference type="ARBA" id="ARBA00006832"/>
    </source>
</evidence>
<feature type="domain" description="Vps72/YL1 C-terminal" evidence="4">
    <location>
        <begin position="257"/>
        <end position="286"/>
    </location>
</feature>
<feature type="compositionally biased region" description="Basic and acidic residues" evidence="3">
    <location>
        <begin position="132"/>
        <end position="146"/>
    </location>
</feature>
<dbReference type="Pfam" id="PF05764">
    <property type="entry name" value="YL1"/>
    <property type="match status" value="1"/>
</dbReference>
<dbReference type="OrthoDB" id="78296at2759"/>
<name>A0A3M7QBK0_BRAPC</name>